<keyword evidence="2" id="KW-1185">Reference proteome</keyword>
<proteinExistence type="predicted"/>
<sequence length="98" mass="11601">MFTADTHWRAFRWLKPHCHTTGPRKETMNFKGEFSIEVQWPVMETRSGKVEISALPHRRGLRRTYSGNYTLEFYVTCRLYETIEFQGKTCAFFKGTCP</sequence>
<gene>
    <name evidence="1" type="ORF">BaRGS_00026458</name>
</gene>
<reference evidence="1 2" key="1">
    <citation type="journal article" date="2023" name="Sci. Data">
        <title>Genome assembly of the Korean intertidal mud-creeper Batillaria attramentaria.</title>
        <authorList>
            <person name="Patra A.K."/>
            <person name="Ho P.T."/>
            <person name="Jun S."/>
            <person name="Lee S.J."/>
            <person name="Kim Y."/>
            <person name="Won Y.J."/>
        </authorList>
    </citation>
    <scope>NUCLEOTIDE SEQUENCE [LARGE SCALE GENOMIC DNA]</scope>
    <source>
        <strain evidence="1">Wonlab-2016</strain>
    </source>
</reference>
<dbReference type="AlphaFoldDB" id="A0ABD0K4I3"/>
<name>A0ABD0K4I3_9CAEN</name>
<protein>
    <recommendedName>
        <fullName evidence="3">Arrestin-like N-terminal domain-containing protein</fullName>
    </recommendedName>
</protein>
<evidence type="ECO:0000313" key="2">
    <source>
        <dbReference type="Proteomes" id="UP001519460"/>
    </source>
</evidence>
<organism evidence="1 2">
    <name type="scientific">Batillaria attramentaria</name>
    <dbReference type="NCBI Taxonomy" id="370345"/>
    <lineage>
        <taxon>Eukaryota</taxon>
        <taxon>Metazoa</taxon>
        <taxon>Spiralia</taxon>
        <taxon>Lophotrochozoa</taxon>
        <taxon>Mollusca</taxon>
        <taxon>Gastropoda</taxon>
        <taxon>Caenogastropoda</taxon>
        <taxon>Sorbeoconcha</taxon>
        <taxon>Cerithioidea</taxon>
        <taxon>Batillariidae</taxon>
        <taxon>Batillaria</taxon>
    </lineage>
</organism>
<accession>A0ABD0K4I3</accession>
<dbReference type="EMBL" id="JACVVK020000247">
    <property type="protein sequence ID" value="KAK7482330.1"/>
    <property type="molecule type" value="Genomic_DNA"/>
</dbReference>
<dbReference type="Proteomes" id="UP001519460">
    <property type="component" value="Unassembled WGS sequence"/>
</dbReference>
<comment type="caution">
    <text evidence="1">The sequence shown here is derived from an EMBL/GenBank/DDBJ whole genome shotgun (WGS) entry which is preliminary data.</text>
</comment>
<evidence type="ECO:0000313" key="1">
    <source>
        <dbReference type="EMBL" id="KAK7482330.1"/>
    </source>
</evidence>
<evidence type="ECO:0008006" key="3">
    <source>
        <dbReference type="Google" id="ProtNLM"/>
    </source>
</evidence>